<name>A0AAN0XXG4_9VIBR</name>
<evidence type="ECO:0000313" key="2">
    <source>
        <dbReference type="Proteomes" id="UP000092018"/>
    </source>
</evidence>
<reference evidence="1 2" key="1">
    <citation type="submission" date="2016-06" db="EMBL/GenBank/DDBJ databases">
        <title>Adaptive Radiation by Waves of Gene Transfer Leads to Fine-Scale Resource Partitioning in Marine Microbes.</title>
        <authorList>
            <person name="Hehemann J.-H."/>
            <person name="Arevalo P."/>
            <person name="Datta M.S."/>
            <person name="Yu X."/>
            <person name="Corzett C."/>
            <person name="Henschel A."/>
            <person name="Preheim S.P."/>
            <person name="Timberlake S."/>
            <person name="Alm E.J."/>
            <person name="Polz M.F."/>
        </authorList>
    </citation>
    <scope>NUCLEOTIDE SEQUENCE [LARGE SCALE GENOMIC DNA]</scope>
    <source>
        <strain evidence="1 2">FF50</strain>
    </source>
</reference>
<dbReference type="AlphaFoldDB" id="A0AAN0XXG4"/>
<dbReference type="RefSeq" id="WP_017028599.1">
    <property type="nucleotide sequence ID" value="NZ_CP016178.1"/>
</dbReference>
<gene>
    <name evidence="1" type="ORF">A6E01_13855</name>
</gene>
<dbReference type="KEGG" id="vbr:A6E01_13855"/>
<proteinExistence type="predicted"/>
<sequence>MNNKQAFLDLLSEEYQQYLAIPSTQWQKKRENKQFIRGLMTASRLFGISFDELSEIVGCDSNQALSIEDMLEVPTYIRENIEIESL</sequence>
<dbReference type="Proteomes" id="UP000092018">
    <property type="component" value="Chromosome 2"/>
</dbReference>
<protein>
    <submittedName>
        <fullName evidence="1">Uncharacterized protein</fullName>
    </submittedName>
</protein>
<evidence type="ECO:0000313" key="1">
    <source>
        <dbReference type="EMBL" id="ANO34292.1"/>
    </source>
</evidence>
<organism evidence="1 2">
    <name type="scientific">Vibrio breoganii</name>
    <dbReference type="NCBI Taxonomy" id="553239"/>
    <lineage>
        <taxon>Bacteria</taxon>
        <taxon>Pseudomonadati</taxon>
        <taxon>Pseudomonadota</taxon>
        <taxon>Gammaproteobacteria</taxon>
        <taxon>Vibrionales</taxon>
        <taxon>Vibrionaceae</taxon>
        <taxon>Vibrio</taxon>
    </lineage>
</organism>
<dbReference type="EMBL" id="CP016178">
    <property type="protein sequence ID" value="ANO34292.1"/>
    <property type="molecule type" value="Genomic_DNA"/>
</dbReference>
<accession>A0AAN0XXG4</accession>